<evidence type="ECO:0000313" key="5">
    <source>
        <dbReference type="EMBL" id="PGG98701.1"/>
    </source>
</evidence>
<feature type="domain" description="Nephrocystin 3-like N-terminal" evidence="4">
    <location>
        <begin position="419"/>
        <end position="581"/>
    </location>
</feature>
<comment type="caution">
    <text evidence="5">The sequence shown here is derived from an EMBL/GenBank/DDBJ whole genome shotgun (WGS) entry which is preliminary data.</text>
</comment>
<dbReference type="PANTHER" id="PTHR10039:SF16">
    <property type="entry name" value="GPI INOSITOL-DEACYLASE"/>
    <property type="match status" value="1"/>
</dbReference>
<evidence type="ECO:0000313" key="6">
    <source>
        <dbReference type="Proteomes" id="UP000223968"/>
    </source>
</evidence>
<dbReference type="SUPFAM" id="SSF101908">
    <property type="entry name" value="Putative isomerase YbhE"/>
    <property type="match status" value="1"/>
</dbReference>
<dbReference type="Proteomes" id="UP000223968">
    <property type="component" value="Unassembled WGS sequence"/>
</dbReference>
<dbReference type="PANTHER" id="PTHR10039">
    <property type="entry name" value="AMELOGENIN"/>
    <property type="match status" value="1"/>
</dbReference>
<evidence type="ECO:0000256" key="1">
    <source>
        <dbReference type="ARBA" id="ARBA00022737"/>
    </source>
</evidence>
<gene>
    <name evidence="5" type="ORF">AJ79_08787</name>
</gene>
<dbReference type="Pfam" id="PF24883">
    <property type="entry name" value="NPHP3_N"/>
    <property type="match status" value="1"/>
</dbReference>
<feature type="region of interest" description="Disordered" evidence="2">
    <location>
        <begin position="78"/>
        <end position="120"/>
    </location>
</feature>
<dbReference type="SUPFAM" id="SSF63829">
    <property type="entry name" value="Calcium-dependent phosphotriesterase"/>
    <property type="match status" value="1"/>
</dbReference>
<dbReference type="InterPro" id="IPR027417">
    <property type="entry name" value="P-loop_NTPase"/>
</dbReference>
<keyword evidence="1" id="KW-0677">Repeat</keyword>
<protein>
    <recommendedName>
        <fullName evidence="7">DUF676 domain-containing protein</fullName>
    </recommendedName>
</protein>
<dbReference type="InterPro" id="IPR029058">
    <property type="entry name" value="AB_hydrolase_fold"/>
</dbReference>
<feature type="domain" description="GPI inositol-deacylase winged helix" evidence="3">
    <location>
        <begin position="683"/>
        <end position="773"/>
    </location>
</feature>
<dbReference type="SUPFAM" id="SSF53474">
    <property type="entry name" value="alpha/beta-Hydrolases"/>
    <property type="match status" value="1"/>
</dbReference>
<dbReference type="Gene3D" id="3.40.50.1820">
    <property type="entry name" value="alpha/beta hydrolase"/>
    <property type="match status" value="1"/>
</dbReference>
<keyword evidence="6" id="KW-1185">Reference proteome</keyword>
<evidence type="ECO:0008006" key="7">
    <source>
        <dbReference type="Google" id="ProtNLM"/>
    </source>
</evidence>
<evidence type="ECO:0000256" key="2">
    <source>
        <dbReference type="SAM" id="MobiDB-lite"/>
    </source>
</evidence>
<feature type="compositionally biased region" description="Basic and acidic residues" evidence="2">
    <location>
        <begin position="96"/>
        <end position="106"/>
    </location>
</feature>
<organism evidence="5 6">
    <name type="scientific">Helicocarpus griseus UAMH5409</name>
    <dbReference type="NCBI Taxonomy" id="1447875"/>
    <lineage>
        <taxon>Eukaryota</taxon>
        <taxon>Fungi</taxon>
        <taxon>Dikarya</taxon>
        <taxon>Ascomycota</taxon>
        <taxon>Pezizomycotina</taxon>
        <taxon>Eurotiomycetes</taxon>
        <taxon>Eurotiomycetidae</taxon>
        <taxon>Onygenales</taxon>
        <taxon>Ajellomycetaceae</taxon>
        <taxon>Helicocarpus</taxon>
    </lineage>
</organism>
<dbReference type="OrthoDB" id="194358at2759"/>
<name>A0A2B7WQD7_9EURO</name>
<dbReference type="EMBL" id="PDNB01000219">
    <property type="protein sequence ID" value="PGG98701.1"/>
    <property type="molecule type" value="Genomic_DNA"/>
</dbReference>
<evidence type="ECO:0000259" key="4">
    <source>
        <dbReference type="Pfam" id="PF24883"/>
    </source>
</evidence>
<sequence>MALCFINISVSILGALKDKTLIQKIDEFLHYSAHSNRTADKTVASMQDHLLFNLKTFVDFGQVMKSFRRNLKSLHKKPFTDESGRATSSPTLVGHGIEEEKNVKKEEDEDGEDDKKGPLGLNLLHEPPNACVDFIFVHGLGGGSRKTWSLTEKAEHFWPKSWLPRDPAFKNVRIHSFGYSSNWFKGKDNAMNIQDFATSLLMGIKICPGFGDEDTPIVFIGHSMGGLVIKKAYMLARVDPFLESISRRIRSFHFIATPHSGSDSAELLTNIFHAVYNSCSYVSDLERGSSVIQDINAQFRLYARDLDIWSFYETLPLTVGGFSRMIVKKDSAMLGYQDEKQIPMTADHRSICKFKSTNDTNYKYLRNALASTVKSLTKSGQRLKEKQRYEQMKILREYLGVSEPPIDDLSAAQDSRLPGTCEWLSNKASYVKWQDFSSQVPIVYWLYGNPGAGKSVLAGYVIDTLKQTGLAVSYFFFKGGDESKSKLSTCLRSIAFQMASTSEQVKDMLLGMHEEDDKFDKRDERTIWRKVFMSGIFQAELSCQYWVIDALDECADFVTLFTSMLSKLNASMPLRILVTSRATAELQKQFTSLGTDNLYSERISAADTLGDIKLFVEEKSRSLEIDADHRSSLIDRILDKSKDSFLWTAIVLRELSNVHGERDINETLDEVPQEMEPLYFRILEAMSRATHGKRLAKAILAWSICSVRPMTVTELESALSLDLGDSFLYFRRSIAELCGQLVLVDGFGRVQMVHATAREFLVNNRLQSEFAINMEEAHARIAKTCLIYLTSKDLEPPPPSRRTPPISTPVTRSGFAAYALHSFSDHLAQSDLFADDVLDLLDTFLKHNILSWIQVIAETQDLTPLFNVAKNLNTYLDKISGVQPLEETRKQLIRGWSKDLIRIATKYGDAILSSPFAIHHAFLPLFPKDSTAYRAAIDNGSLSVIGRSRASEPFVFQTLTARKSETFSVRINELIINLAAKLRDLIHIFLFYIYHLFFPRCTETPIEGREVTISRGGLSLVGNSNNKWDDLLCYLKFKDFEGTVLSHGDNYFAIGFKSGQIVLYHGTTYRQSRVLDNGTAANLLAFKAGTDLMASSCGRPDRTSYDIKVWDISNGEIMHALQCRDVPVWLGFYEDILMVVCENNCISLWDIADGCRETIIPLGNSEQFENTNEATVSAVSIAADGKTLALGYTGNRPVILWNPEKMMIFASCDVDPDNSKIEGVRHLLFDPSHNNERLLICYDTNDGTSVDSEFKIINPLTNQVLRRVRQRGRASSLAASPDGRTLITTGPGVYVLFYDFEALGLITFIKTDIYDTLSVVWGNDSQHFFEFCERHCLIWEPAILAPGCEWVCLPEELPSTVKSLPLKRDGLTRSLLIDPTGKFAFRGDDDGTVALYELETGTRVRPFYRIGDDHANSSANALGWWPEGSVLTSFHNPNAYRGWLSSTSLCKTSQWEKDGWEVVQDSGFFIELPCEASASPVQLLIGPDGESLVATPCNSFLVSIDGQVLANERLGDMKWIQHPSSPRYIIGIKYLPGGRSAINIHTWSGLTLLSCVHLGIDISPAQAFSGHFYGVWENHMLVILRPSGFFLDMSLLKAEEDNGEVSLPPIERIALAEMVAFVVGIWKSKFVFCNKDGWICSTELQALDGPYQRHFYFPKDWINEINPRCAITTKGDIVFGLRSELMVVKGGLDYVDRDEILASSSSASSLTAVERPLYSNSFPTSVAGGIGRSIYG</sequence>
<dbReference type="SUPFAM" id="SSF52540">
    <property type="entry name" value="P-loop containing nucleoside triphosphate hydrolases"/>
    <property type="match status" value="1"/>
</dbReference>
<dbReference type="InterPro" id="IPR015943">
    <property type="entry name" value="WD40/YVTN_repeat-like_dom_sf"/>
</dbReference>
<evidence type="ECO:0000259" key="3">
    <source>
        <dbReference type="Pfam" id="PF22939"/>
    </source>
</evidence>
<reference evidence="5 6" key="1">
    <citation type="submission" date="2017-10" db="EMBL/GenBank/DDBJ databases">
        <title>Comparative genomics in systemic dimorphic fungi from Ajellomycetaceae.</title>
        <authorList>
            <person name="Munoz J.F."/>
            <person name="Mcewen J.G."/>
            <person name="Clay O.K."/>
            <person name="Cuomo C.A."/>
        </authorList>
    </citation>
    <scope>NUCLEOTIDE SEQUENCE [LARGE SCALE GENOMIC DNA]</scope>
    <source>
        <strain evidence="5 6">UAMH5409</strain>
    </source>
</reference>
<dbReference type="Gene3D" id="2.130.10.10">
    <property type="entry name" value="YVTN repeat-like/Quinoprotein amine dehydrogenase"/>
    <property type="match status" value="2"/>
</dbReference>
<dbReference type="InterPro" id="IPR054471">
    <property type="entry name" value="GPIID_WHD"/>
</dbReference>
<proteinExistence type="predicted"/>
<dbReference type="InterPro" id="IPR056884">
    <property type="entry name" value="NPHP3-like_N"/>
</dbReference>
<accession>A0A2B7WQD7</accession>
<dbReference type="Gene3D" id="3.40.50.300">
    <property type="entry name" value="P-loop containing nucleotide triphosphate hydrolases"/>
    <property type="match status" value="1"/>
</dbReference>
<dbReference type="Pfam" id="PF22939">
    <property type="entry name" value="WHD_GPIID"/>
    <property type="match status" value="1"/>
</dbReference>